<proteinExistence type="predicted"/>
<comment type="caution">
    <text evidence="1">The sequence shown here is derived from an EMBL/GenBank/DDBJ whole genome shotgun (WGS) entry which is preliminary data.</text>
</comment>
<organism evidence="1 2">
    <name type="scientific">Streptomyces achmelvichensis</name>
    <dbReference type="NCBI Taxonomy" id="3134111"/>
    <lineage>
        <taxon>Bacteria</taxon>
        <taxon>Bacillati</taxon>
        <taxon>Actinomycetota</taxon>
        <taxon>Actinomycetes</taxon>
        <taxon>Kitasatosporales</taxon>
        <taxon>Streptomycetaceae</taxon>
        <taxon>Streptomyces</taxon>
    </lineage>
</organism>
<keyword evidence="2" id="KW-1185">Reference proteome</keyword>
<protein>
    <submittedName>
        <fullName evidence="1">DUF6415 family natural product biosynthesis protein</fullName>
    </submittedName>
</protein>
<gene>
    <name evidence="1" type="ORF">WKI67_03115</name>
</gene>
<dbReference type="Proteomes" id="UP001377168">
    <property type="component" value="Unassembled WGS sequence"/>
</dbReference>
<reference evidence="1" key="1">
    <citation type="submission" date="2024-03" db="EMBL/GenBank/DDBJ databases">
        <title>Novel Streptomyces species of biotechnological and ecological value are a feature of Machair soil.</title>
        <authorList>
            <person name="Prole J.R."/>
            <person name="Goodfellow M."/>
            <person name="Allenby N."/>
            <person name="Ward A.C."/>
        </authorList>
    </citation>
    <scope>NUCLEOTIDE SEQUENCE</scope>
    <source>
        <strain evidence="1">MS2.AVA.5</strain>
    </source>
</reference>
<dbReference type="EMBL" id="JBBKAJ010000018">
    <property type="protein sequence ID" value="MEJ8632427.1"/>
    <property type="molecule type" value="Genomic_DNA"/>
</dbReference>
<name>A0ACC6PNA0_9ACTN</name>
<accession>A0ACC6PNA0</accession>
<sequence length="126" mass="14054">MLEKFRRWDPYDSNALLDDVGLVMDEVPPPEDALEELAERLRGHLMQLVDIAIGAEVDDKDEEAAALIERARAVRSEEMPGDHRNGSAHLRRLAWAVNELLERMVSTGCVKAPDLVQELAPEGRAA</sequence>
<evidence type="ECO:0000313" key="2">
    <source>
        <dbReference type="Proteomes" id="UP001377168"/>
    </source>
</evidence>
<evidence type="ECO:0000313" key="1">
    <source>
        <dbReference type="EMBL" id="MEJ8632427.1"/>
    </source>
</evidence>